<evidence type="ECO:0000256" key="3">
    <source>
        <dbReference type="ARBA" id="ARBA00022490"/>
    </source>
</evidence>
<comment type="caution">
    <text evidence="12">The sequence shown here is derived from an EMBL/GenBank/DDBJ whole genome shotgun (WGS) entry which is preliminary data.</text>
</comment>
<evidence type="ECO:0000256" key="4">
    <source>
        <dbReference type="ARBA" id="ARBA00022846"/>
    </source>
</evidence>
<evidence type="ECO:0000256" key="10">
    <source>
        <dbReference type="SAM" id="Coils"/>
    </source>
</evidence>
<gene>
    <name evidence="12" type="ORF">SPHA_33378</name>
</gene>
<keyword evidence="6" id="KW-0969">Cilium</keyword>
<evidence type="ECO:0000256" key="6">
    <source>
        <dbReference type="ARBA" id="ARBA00023069"/>
    </source>
</evidence>
<dbReference type="PANTHER" id="PTHR14517">
    <property type="entry name" value="RIB43A-RELATED"/>
    <property type="match status" value="1"/>
</dbReference>
<comment type="subcellular location">
    <subcellularLocation>
        <location evidence="1">Cytoplasm</location>
        <location evidence="1">Cytoskeleton</location>
        <location evidence="1">Flagellum axoneme</location>
    </subcellularLocation>
</comment>
<name>A0A812CAT6_ACAPH</name>
<evidence type="ECO:0000256" key="9">
    <source>
        <dbReference type="ARBA" id="ARBA00046435"/>
    </source>
</evidence>
<evidence type="ECO:0000256" key="7">
    <source>
        <dbReference type="ARBA" id="ARBA00023212"/>
    </source>
</evidence>
<evidence type="ECO:0000256" key="5">
    <source>
        <dbReference type="ARBA" id="ARBA00023054"/>
    </source>
</evidence>
<comment type="similarity">
    <text evidence="2">Belongs to the RIB43A family.</text>
</comment>
<dbReference type="AlphaFoldDB" id="A0A812CAT6"/>
<keyword evidence="3" id="KW-0963">Cytoplasm</keyword>
<evidence type="ECO:0000313" key="13">
    <source>
        <dbReference type="Proteomes" id="UP000597762"/>
    </source>
</evidence>
<keyword evidence="13" id="KW-1185">Reference proteome</keyword>
<keyword evidence="4" id="KW-0282">Flagellum</keyword>
<keyword evidence="5 10" id="KW-0175">Coiled coil</keyword>
<protein>
    <submittedName>
        <fullName evidence="12">RIB43A-like with coiled-coils protein 2</fullName>
    </submittedName>
</protein>
<evidence type="ECO:0000256" key="2">
    <source>
        <dbReference type="ARBA" id="ARBA00006875"/>
    </source>
</evidence>
<dbReference type="InterPro" id="IPR008805">
    <property type="entry name" value="RIB43A"/>
</dbReference>
<feature type="compositionally biased region" description="Basic and acidic residues" evidence="11">
    <location>
        <begin position="107"/>
        <end position="132"/>
    </location>
</feature>
<comment type="subunit">
    <text evidence="9">Microtubule inner protein component of sperm flagellar doublet microtubules.</text>
</comment>
<feature type="region of interest" description="Disordered" evidence="11">
    <location>
        <begin position="106"/>
        <end position="132"/>
    </location>
</feature>
<proteinExistence type="inferred from homology"/>
<evidence type="ECO:0000256" key="1">
    <source>
        <dbReference type="ARBA" id="ARBA00004611"/>
    </source>
</evidence>
<evidence type="ECO:0000256" key="8">
    <source>
        <dbReference type="ARBA" id="ARBA00023273"/>
    </source>
</evidence>
<dbReference type="Proteomes" id="UP000597762">
    <property type="component" value="Unassembled WGS sequence"/>
</dbReference>
<evidence type="ECO:0000256" key="11">
    <source>
        <dbReference type="SAM" id="MobiDB-lite"/>
    </source>
</evidence>
<dbReference type="OrthoDB" id="429119at2759"/>
<organism evidence="12 13">
    <name type="scientific">Acanthosepion pharaonis</name>
    <name type="common">Pharaoh cuttlefish</name>
    <name type="synonym">Sepia pharaonis</name>
    <dbReference type="NCBI Taxonomy" id="158019"/>
    <lineage>
        <taxon>Eukaryota</taxon>
        <taxon>Metazoa</taxon>
        <taxon>Spiralia</taxon>
        <taxon>Lophotrochozoa</taxon>
        <taxon>Mollusca</taxon>
        <taxon>Cephalopoda</taxon>
        <taxon>Coleoidea</taxon>
        <taxon>Decapodiformes</taxon>
        <taxon>Sepiida</taxon>
        <taxon>Sepiina</taxon>
        <taxon>Sepiidae</taxon>
        <taxon>Acanthosepion</taxon>
    </lineage>
</organism>
<dbReference type="EMBL" id="CAHIKZ030001397">
    <property type="protein sequence ID" value="CAE1262756.1"/>
    <property type="molecule type" value="Genomic_DNA"/>
</dbReference>
<dbReference type="Pfam" id="PF05914">
    <property type="entry name" value="RIB43A"/>
    <property type="match status" value="1"/>
</dbReference>
<feature type="coiled-coil region" evidence="10">
    <location>
        <begin position="157"/>
        <end position="191"/>
    </location>
</feature>
<keyword evidence="7" id="KW-0206">Cytoskeleton</keyword>
<reference evidence="12" key="1">
    <citation type="submission" date="2021-01" db="EMBL/GenBank/DDBJ databases">
        <authorList>
            <person name="Li R."/>
            <person name="Bekaert M."/>
        </authorList>
    </citation>
    <scope>NUCLEOTIDE SEQUENCE</scope>
    <source>
        <strain evidence="12">Farmed</strain>
    </source>
</reference>
<dbReference type="PANTHER" id="PTHR14517:SF6">
    <property type="entry name" value="RE41410P"/>
    <property type="match status" value="1"/>
</dbReference>
<sequence>MYKLDLPVDYREAAAIERRRNMEKQRQSRIFNAKVRTIGIDVSAIDLQKQEKKLIEDQEKQRNAAMDADALRNAKIGELLEMRQKNDIKEMNQNLNDFRQMHQQPFNRREFDLYDPEGLKKDKPSRVSDDDPRCTISSLQKFDGEDMNYDNRVSFQKEQMREWLQQQIDEKKQAKDQLAEANRLHDLKRIELDERALALAKAEKDCQRNIKLATDNYNLALDKERKDRERLARIQEEDDNSTEIANCIYGDFLTENTAAAQSAFGPHRMIPGRWKGMNSEQKNHFQKGQREQRLENERKRAEEKKLKDQWDQQMLSQSKAGMLIEREFNRSQKDNMQRLSDENKRLAQEQRARQDYLNKEVYTNAPTAAYFTQFNTTTR</sequence>
<feature type="region of interest" description="Disordered" evidence="11">
    <location>
        <begin position="278"/>
        <end position="303"/>
    </location>
</feature>
<feature type="compositionally biased region" description="Basic and acidic residues" evidence="11">
    <location>
        <begin position="288"/>
        <end position="303"/>
    </location>
</feature>
<keyword evidence="8" id="KW-0966">Cell projection</keyword>
<evidence type="ECO:0000313" key="12">
    <source>
        <dbReference type="EMBL" id="CAE1262756.1"/>
    </source>
</evidence>
<accession>A0A812CAT6</accession>